<name>A0A7L9QED6_9CHLO</name>
<dbReference type="PANTHER" id="PTHR42951">
    <property type="entry name" value="METALLO-BETA-LACTAMASE DOMAIN-CONTAINING"/>
    <property type="match status" value="1"/>
</dbReference>
<dbReference type="Gene3D" id="3.60.15.10">
    <property type="entry name" value="Ribonuclease Z/Hydroxyacylglutathione hydrolase-like"/>
    <property type="match status" value="1"/>
</dbReference>
<evidence type="ECO:0000256" key="1">
    <source>
        <dbReference type="SAM" id="SignalP"/>
    </source>
</evidence>
<protein>
    <submittedName>
        <fullName evidence="3">Putative extracellular protein TR9_021</fullName>
    </submittedName>
</protein>
<evidence type="ECO:0000313" key="3">
    <source>
        <dbReference type="EMBL" id="QOL01213.1"/>
    </source>
</evidence>
<dbReference type="Pfam" id="PF00753">
    <property type="entry name" value="Lactamase_B"/>
    <property type="match status" value="1"/>
</dbReference>
<dbReference type="InterPro" id="IPR001279">
    <property type="entry name" value="Metallo-B-lactamas"/>
</dbReference>
<reference evidence="3" key="1">
    <citation type="journal article" date="2020" name="Microb. Ecol.">
        <title>The Under-explored Extracellular Proteome of Aero-Terrestrial Microalgae Provides Clues on Different Mechanisms of Desiccation Tolerance in Non-Model Organisms.</title>
        <authorList>
            <person name="Gonzalez-Hourcade M."/>
            <person name="Del Campo E.M."/>
            <person name="Casano L.M."/>
        </authorList>
    </citation>
    <scope>NUCLEOTIDE SEQUENCE</scope>
    <source>
        <strain evidence="3">TR9</strain>
    </source>
</reference>
<dbReference type="EMBL" id="MT438966">
    <property type="protein sequence ID" value="QOL01213.1"/>
    <property type="molecule type" value="mRNA"/>
</dbReference>
<evidence type="ECO:0000259" key="2">
    <source>
        <dbReference type="SMART" id="SM00849"/>
    </source>
</evidence>
<organism evidence="3">
    <name type="scientific">Trebouxia lynnae</name>
    <dbReference type="NCBI Taxonomy" id="1825957"/>
    <lineage>
        <taxon>Eukaryota</taxon>
        <taxon>Viridiplantae</taxon>
        <taxon>Chlorophyta</taxon>
        <taxon>core chlorophytes</taxon>
        <taxon>Trebouxiophyceae</taxon>
        <taxon>Trebouxiales</taxon>
        <taxon>Trebouxiaceae</taxon>
        <taxon>Trebouxia</taxon>
    </lineage>
</organism>
<dbReference type="SMART" id="SM00849">
    <property type="entry name" value="Lactamase_B"/>
    <property type="match status" value="1"/>
</dbReference>
<keyword evidence="1" id="KW-0732">Signal</keyword>
<dbReference type="InterPro" id="IPR036866">
    <property type="entry name" value="RibonucZ/Hydroxyglut_hydro"/>
</dbReference>
<sequence length="297" mass="32618">MVVRWAVLLSVFFAAASFCCVKALSTAPSHEFQEVRPKLWRYNGEFAFIPSPAARTPVAVWLIEVKSAWIMIDAGAASPEYSEPFLKALKQKLSTSNNPLRLIMLTHGHVDHAGLLPWALDEYPDVSFAVHEAEVPFITGGKQYQHLKGDTWTFALGKWYMPAMNSSLPVSRQIVLKGSSGDVANSVSWMPKGLLTFHHAPGHSPGQIFFVHHSTKSVVTGDVITNMATSFPFSRKSDPACDNPFAMPTHMWSDMKASQRILAGVSGIETYFPSHDDDAGVSVAAFKAFAGNQHDEL</sequence>
<dbReference type="PANTHER" id="PTHR42951:SF17">
    <property type="entry name" value="METALLO-BETA-LACTAMASE DOMAIN-CONTAINING PROTEIN"/>
    <property type="match status" value="1"/>
</dbReference>
<dbReference type="AlphaFoldDB" id="A0A7L9QED6"/>
<feature type="domain" description="Metallo-beta-lactamase" evidence="2">
    <location>
        <begin position="57"/>
        <end position="275"/>
    </location>
</feature>
<proteinExistence type="evidence at transcript level"/>
<feature type="signal peptide" evidence="1">
    <location>
        <begin position="1"/>
        <end position="23"/>
    </location>
</feature>
<feature type="chain" id="PRO_5029843114" evidence="1">
    <location>
        <begin position="24"/>
        <end position="297"/>
    </location>
</feature>
<accession>A0A7L9QED6</accession>
<dbReference type="SUPFAM" id="SSF56281">
    <property type="entry name" value="Metallo-hydrolase/oxidoreductase"/>
    <property type="match status" value="1"/>
</dbReference>
<dbReference type="InterPro" id="IPR050855">
    <property type="entry name" value="NDM-1-like"/>
</dbReference>